<dbReference type="CDD" id="cd10787">
    <property type="entry name" value="LamB_YcsF_like"/>
    <property type="match status" value="1"/>
</dbReference>
<keyword evidence="1" id="KW-0378">Hydrolase</keyword>
<dbReference type="Pfam" id="PF03746">
    <property type="entry name" value="LamB_YcsF"/>
    <property type="match status" value="1"/>
</dbReference>
<comment type="similarity">
    <text evidence="1">Belongs to the LamB/PxpA family.</text>
</comment>
<evidence type="ECO:0000313" key="2">
    <source>
        <dbReference type="EMBL" id="MDH4571923.1"/>
    </source>
</evidence>
<name>A0ABT6I2P1_9GAMM</name>
<gene>
    <name evidence="1" type="primary">pxpA</name>
    <name evidence="2" type="ORF">CUR86_05195</name>
</gene>
<protein>
    <recommendedName>
        <fullName evidence="1">5-oxoprolinase subunit A</fullName>
        <shortName evidence="1">5-OPase subunit A</shortName>
        <ecNumber evidence="1">3.5.2.9</ecNumber>
    </recommendedName>
    <alternativeName>
        <fullName evidence="1">5-oxoprolinase (ATP-hydrolyzing) subunit A</fullName>
    </alternativeName>
</protein>
<dbReference type="NCBIfam" id="NF003814">
    <property type="entry name" value="PRK05406.1-3"/>
    <property type="match status" value="1"/>
</dbReference>
<dbReference type="EMBL" id="PGFS01000001">
    <property type="protein sequence ID" value="MDH4571923.1"/>
    <property type="molecule type" value="Genomic_DNA"/>
</dbReference>
<comment type="caution">
    <text evidence="2">The sequence shown here is derived from an EMBL/GenBank/DDBJ whole genome shotgun (WGS) entry which is preliminary data.</text>
</comment>
<dbReference type="InterPro" id="IPR011330">
    <property type="entry name" value="Glyco_hydro/deAcase_b/a-brl"/>
</dbReference>
<dbReference type="Gene3D" id="3.20.20.370">
    <property type="entry name" value="Glycoside hydrolase/deacetylase"/>
    <property type="match status" value="1"/>
</dbReference>
<comment type="subunit">
    <text evidence="1">Forms a complex composed of PxpA, PxpB and PxpC.</text>
</comment>
<keyword evidence="1" id="KW-0547">Nucleotide-binding</keyword>
<dbReference type="SUPFAM" id="SSF88713">
    <property type="entry name" value="Glycoside hydrolase/deacetylase"/>
    <property type="match status" value="1"/>
</dbReference>
<comment type="catalytic activity">
    <reaction evidence="1">
        <text>5-oxo-L-proline + ATP + 2 H2O = L-glutamate + ADP + phosphate + H(+)</text>
        <dbReference type="Rhea" id="RHEA:10348"/>
        <dbReference type="ChEBI" id="CHEBI:15377"/>
        <dbReference type="ChEBI" id="CHEBI:15378"/>
        <dbReference type="ChEBI" id="CHEBI:29985"/>
        <dbReference type="ChEBI" id="CHEBI:30616"/>
        <dbReference type="ChEBI" id="CHEBI:43474"/>
        <dbReference type="ChEBI" id="CHEBI:58402"/>
        <dbReference type="ChEBI" id="CHEBI:456216"/>
        <dbReference type="EC" id="3.5.2.9"/>
    </reaction>
</comment>
<proteinExistence type="inferred from homology"/>
<evidence type="ECO:0000313" key="3">
    <source>
        <dbReference type="Proteomes" id="UP001162135"/>
    </source>
</evidence>
<dbReference type="InterPro" id="IPR005501">
    <property type="entry name" value="LamB/YcsF/PxpA-like"/>
</dbReference>
<keyword evidence="3" id="KW-1185">Reference proteome</keyword>
<keyword evidence="1" id="KW-0067">ATP-binding</keyword>
<reference evidence="2" key="2">
    <citation type="submission" date="2017-11" db="EMBL/GenBank/DDBJ databases">
        <authorList>
            <person name="Das S.K."/>
        </authorList>
    </citation>
    <scope>NUCLEOTIDE SEQUENCE</scope>
    <source>
        <strain evidence="2">S4-41</strain>
    </source>
</reference>
<dbReference type="Proteomes" id="UP001162135">
    <property type="component" value="Unassembled WGS sequence"/>
</dbReference>
<organism evidence="2 3">
    <name type="scientific">Salinicola acroporae</name>
    <dbReference type="NCBI Taxonomy" id="1541440"/>
    <lineage>
        <taxon>Bacteria</taxon>
        <taxon>Pseudomonadati</taxon>
        <taxon>Pseudomonadota</taxon>
        <taxon>Gammaproteobacteria</taxon>
        <taxon>Oceanospirillales</taxon>
        <taxon>Halomonadaceae</taxon>
        <taxon>Salinicola</taxon>
    </lineage>
</organism>
<comment type="function">
    <text evidence="1">Catalyzes the cleavage of 5-oxoproline to form L-glutamate coupled to the hydrolysis of ATP to ADP and inorganic phosphate.</text>
</comment>
<sequence length="268" mass="28916">MSTRVDLNCDMGESFAAWRMGDDLAMLDIVTTANIACGFHAGDPMVMHETLTQARERGVQVGAHPSFMDLVGFGRRRIEGETPADLEKQLIYQIGAMRTMAEVVGHPIRHVKTHGSLGNMAAEDRQLALAVSRAIVAVDPALIHLAMPGMQTSLTAQELGLQVGNEVFADRAYADNGNLLSRKLPGAVIHDPDVAADRVLRMLEEQAVTTVSGKRIPLEIDSICVHGDTPGAVEMAAVLRRRLENAGVEIRPMADIVAARQPSGGLRR</sequence>
<dbReference type="PANTHER" id="PTHR30292:SF0">
    <property type="entry name" value="5-OXOPROLINASE SUBUNIT A"/>
    <property type="match status" value="1"/>
</dbReference>
<dbReference type="HAMAP" id="MF_00691">
    <property type="entry name" value="PxpA"/>
    <property type="match status" value="1"/>
</dbReference>
<dbReference type="NCBIfam" id="NF003816">
    <property type="entry name" value="PRK05406.1-5"/>
    <property type="match status" value="1"/>
</dbReference>
<dbReference type="PANTHER" id="PTHR30292">
    <property type="entry name" value="UNCHARACTERIZED PROTEIN YBGL-RELATED"/>
    <property type="match status" value="1"/>
</dbReference>
<accession>A0ABT6I2P1</accession>
<dbReference type="RefSeq" id="WP_110597541.1">
    <property type="nucleotide sequence ID" value="NZ_PGFS01000001.1"/>
</dbReference>
<evidence type="ECO:0000256" key="1">
    <source>
        <dbReference type="HAMAP-Rule" id="MF_00691"/>
    </source>
</evidence>
<reference evidence="2" key="1">
    <citation type="journal article" date="2015" name="Antonie Van Leeuwenhoek">
        <title>Comparative 16S rRNA signatures and multilocus sequence analysis for the genus Salinicola and description of Salinicola acroporae sp. nov., isolated from coral Acropora digitifera.</title>
        <authorList>
            <person name="Lepcha R.T."/>
            <person name="Poddar A."/>
            <person name="Schumann P."/>
            <person name="Das S.K."/>
        </authorList>
    </citation>
    <scope>NUCLEOTIDE SEQUENCE</scope>
    <source>
        <strain evidence="2">S4-41</strain>
    </source>
</reference>
<dbReference type="EC" id="3.5.2.9" evidence="1"/>